<dbReference type="RefSeq" id="WP_191816059.1">
    <property type="nucleotide sequence ID" value="NZ_JACSPV010000060.1"/>
</dbReference>
<dbReference type="Pfam" id="PF11122">
    <property type="entry name" value="Spore-coat_CotD"/>
    <property type="match status" value="1"/>
</dbReference>
<organism evidence="1 2">
    <name type="scientific">Bacillus norwichensis</name>
    <dbReference type="NCBI Taxonomy" id="2762217"/>
    <lineage>
        <taxon>Bacteria</taxon>
        <taxon>Bacillati</taxon>
        <taxon>Bacillota</taxon>
        <taxon>Bacilli</taxon>
        <taxon>Bacillales</taxon>
        <taxon>Bacillaceae</taxon>
        <taxon>Bacillus</taxon>
    </lineage>
</organism>
<dbReference type="Proteomes" id="UP000648182">
    <property type="component" value="Unassembled WGS sequence"/>
</dbReference>
<reference evidence="1 2" key="1">
    <citation type="submission" date="2020-08" db="EMBL/GenBank/DDBJ databases">
        <title>A Genomic Blueprint of the Chicken Gut Microbiome.</title>
        <authorList>
            <person name="Gilroy R."/>
            <person name="Ravi A."/>
            <person name="Getino M."/>
            <person name="Pursley I."/>
            <person name="Horton D.L."/>
            <person name="Alikhan N.-F."/>
            <person name="Baker D."/>
            <person name="Gharbi K."/>
            <person name="Hall N."/>
            <person name="Watson M."/>
            <person name="Adriaenssens E.M."/>
            <person name="Foster-Nyarko E."/>
            <person name="Jarju S."/>
            <person name="Secka A."/>
            <person name="Antonio M."/>
            <person name="Oren A."/>
            <person name="Chaudhuri R."/>
            <person name="La Ragione R.M."/>
            <person name="Hildebrand F."/>
            <person name="Pallen M.J."/>
        </authorList>
    </citation>
    <scope>NUCLEOTIDE SEQUENCE [LARGE SCALE GENOMIC DNA]</scope>
    <source>
        <strain evidence="1 2">Sa1BUA2</strain>
    </source>
</reference>
<dbReference type="InterPro" id="IPR020108">
    <property type="entry name" value="Spore_coat_CotD"/>
</dbReference>
<proteinExistence type="predicted"/>
<accession>A0ABR8VRP7</accession>
<comment type="caution">
    <text evidence="1">The sequence shown here is derived from an EMBL/GenBank/DDBJ whole genome shotgun (WGS) entry which is preliminary data.</text>
</comment>
<evidence type="ECO:0008006" key="3">
    <source>
        <dbReference type="Google" id="ProtNLM"/>
    </source>
</evidence>
<protein>
    <recommendedName>
        <fullName evidence="3">Spore coat protein</fullName>
    </recommendedName>
</protein>
<sequence length="83" mass="9942">MEAYNCGKGREETITHPTRTVVRTRTTEQVKKHIHPTEIINVNRTVIRNEHFYPVYEREVNETVEKGSSDCERDMDREISFWF</sequence>
<gene>
    <name evidence="1" type="ORF">H9631_20535</name>
</gene>
<evidence type="ECO:0000313" key="1">
    <source>
        <dbReference type="EMBL" id="MBD8007435.1"/>
    </source>
</evidence>
<name>A0ABR8VRP7_9BACI</name>
<evidence type="ECO:0000313" key="2">
    <source>
        <dbReference type="Proteomes" id="UP000648182"/>
    </source>
</evidence>
<keyword evidence="2" id="KW-1185">Reference proteome</keyword>
<dbReference type="EMBL" id="JACSPV010000060">
    <property type="protein sequence ID" value="MBD8007435.1"/>
    <property type="molecule type" value="Genomic_DNA"/>
</dbReference>